<dbReference type="GO" id="GO:0005737">
    <property type="term" value="C:cytoplasm"/>
    <property type="evidence" value="ECO:0007669"/>
    <property type="project" value="UniProtKB-SubCell"/>
</dbReference>
<dbReference type="Pfam" id="PF00568">
    <property type="entry name" value="WH1"/>
    <property type="match status" value="1"/>
</dbReference>
<dbReference type="Proteomes" id="UP001233999">
    <property type="component" value="Unassembled WGS sequence"/>
</dbReference>
<dbReference type="EMBL" id="JASPKZ010000023">
    <property type="protein sequence ID" value="KAJ9601306.1"/>
    <property type="molecule type" value="Genomic_DNA"/>
</dbReference>
<keyword evidence="13" id="KW-1185">Reference proteome</keyword>
<feature type="domain" description="WH1" evidence="11">
    <location>
        <begin position="337"/>
        <end position="449"/>
    </location>
</feature>
<protein>
    <recommendedName>
        <fullName evidence="11">WH1 domain-containing protein</fullName>
    </recommendedName>
</protein>
<evidence type="ECO:0000259" key="11">
    <source>
        <dbReference type="PROSITE" id="PS50229"/>
    </source>
</evidence>
<evidence type="ECO:0000256" key="4">
    <source>
        <dbReference type="ARBA" id="ARBA00022679"/>
    </source>
</evidence>
<dbReference type="InterPro" id="IPR000697">
    <property type="entry name" value="WH1/EVH1_dom"/>
</dbReference>
<dbReference type="GO" id="GO:0016740">
    <property type="term" value="F:transferase activity"/>
    <property type="evidence" value="ECO:0007669"/>
    <property type="project" value="UniProtKB-KW"/>
</dbReference>
<accession>A0AAD8AME1</accession>
<dbReference type="SUPFAM" id="SSF53335">
    <property type="entry name" value="S-adenosyl-L-methionine-dependent methyltransferases"/>
    <property type="match status" value="1"/>
</dbReference>
<dbReference type="GO" id="GO:0014069">
    <property type="term" value="C:postsynaptic density"/>
    <property type="evidence" value="ECO:0007669"/>
    <property type="project" value="UniProtKB-SubCell"/>
</dbReference>
<dbReference type="Pfam" id="PF10294">
    <property type="entry name" value="Methyltransf_16"/>
    <property type="match status" value="1"/>
</dbReference>
<evidence type="ECO:0000313" key="13">
    <source>
        <dbReference type="Proteomes" id="UP001233999"/>
    </source>
</evidence>
<evidence type="ECO:0000256" key="9">
    <source>
        <dbReference type="SAM" id="Coils"/>
    </source>
</evidence>
<dbReference type="SUPFAM" id="SSF50729">
    <property type="entry name" value="PH domain-like"/>
    <property type="match status" value="1"/>
</dbReference>
<evidence type="ECO:0000256" key="6">
    <source>
        <dbReference type="ARBA" id="ARBA00023054"/>
    </source>
</evidence>
<organism evidence="12 13">
    <name type="scientific">Diploptera punctata</name>
    <name type="common">Pacific beetle cockroach</name>
    <dbReference type="NCBI Taxonomy" id="6984"/>
    <lineage>
        <taxon>Eukaryota</taxon>
        <taxon>Metazoa</taxon>
        <taxon>Ecdysozoa</taxon>
        <taxon>Arthropoda</taxon>
        <taxon>Hexapoda</taxon>
        <taxon>Insecta</taxon>
        <taxon>Pterygota</taxon>
        <taxon>Neoptera</taxon>
        <taxon>Polyneoptera</taxon>
        <taxon>Dictyoptera</taxon>
        <taxon>Blattodea</taxon>
        <taxon>Blaberoidea</taxon>
        <taxon>Blaberidae</taxon>
        <taxon>Diplopterinae</taxon>
        <taxon>Diploptera</taxon>
    </lineage>
</organism>
<comment type="similarity">
    <text evidence="2">Belongs to the class I-like SAM-binding methyltransferase superfamily. EEF2KMT family.</text>
</comment>
<dbReference type="FunFam" id="2.30.29.30:FF:000014">
    <property type="entry name" value="Homer homolog 1 (Drosophila)"/>
    <property type="match status" value="1"/>
</dbReference>
<comment type="caution">
    <text evidence="12">The sequence shown here is derived from an EMBL/GenBank/DDBJ whole genome shotgun (WGS) entry which is preliminary data.</text>
</comment>
<evidence type="ECO:0000256" key="7">
    <source>
        <dbReference type="ARBA" id="ARBA00023606"/>
    </source>
</evidence>
<sequence>MVDPDNVTVDESERFSELLHLKKQFLCCTPLKEIKWKDTLLYKLYESSESLVYQKLLLDNTVHHPIVKKFALKSSYQQMFIKCIINQLEAEGKEVLDELYSEYCRLLNETSDGSDSHYRHYMVACHGVDCITLKESSHIISQGTTGLCSWQASLALADWCINNHEYFEKKRVLELGSGVGLTGLVVSLCCRPSSYWFSDCHPSVLHLLQSNIALNTTCNEETLSHNGTQIEVLNLPWEDIPSSGISQLVSPHVVLAADVVFDSRLFRPLCEAFSHLLLNKSCCVLLACTLRNQHTLDSFLNMLTSEKLEISEEQLLPPKYIPYSDAVPVRLYRISGRDNMGEQPIFSCKAHVFHIDPKTKRSWISASSAAVSVSFFYDSTRSLYRIISVEGTKAVINSTITPNMTFTKTSQKFGQWSDVRANTVYGLGFSSEAELNKFIEKFQEVKEATRLASSKATANGTGSGVTPVTSANASPITARACVPPPRSTEMPLPPSDTTPLIDPPNSTNTTAPPVHNNATNPPAATPAPVTNNNAVPNAGSAGDTNTLKASMTAHQRSQSLSGLQPGESPKHQAKAAGDKPAAPAAAVSAIPAGSAEAQLKYENDRLKLALAQSSANAKKWEVELATLKNNNVRLTSALQESTANVEEWKRQLHSYKEENQRMKTKYIELEASK</sequence>
<gene>
    <name evidence="12" type="ORF">L9F63_000528</name>
</gene>
<feature type="compositionally biased region" description="Polar residues" evidence="10">
    <location>
        <begin position="542"/>
        <end position="562"/>
    </location>
</feature>
<dbReference type="Pfam" id="PF14904">
    <property type="entry name" value="FAM86"/>
    <property type="match status" value="1"/>
</dbReference>
<dbReference type="PROSITE" id="PS50229">
    <property type="entry name" value="WH1"/>
    <property type="match status" value="1"/>
</dbReference>
<reference evidence="12" key="1">
    <citation type="journal article" date="2023" name="IScience">
        <title>Live-bearing cockroach genome reveals convergent evolutionary mechanisms linked to viviparity in insects and beyond.</title>
        <authorList>
            <person name="Fouks B."/>
            <person name="Harrison M.C."/>
            <person name="Mikhailova A.A."/>
            <person name="Marchal E."/>
            <person name="English S."/>
            <person name="Carruthers M."/>
            <person name="Jennings E.C."/>
            <person name="Chiamaka E.L."/>
            <person name="Frigard R.A."/>
            <person name="Pippel M."/>
            <person name="Attardo G.M."/>
            <person name="Benoit J.B."/>
            <person name="Bornberg-Bauer E."/>
            <person name="Tobe S.S."/>
        </authorList>
    </citation>
    <scope>NUCLEOTIDE SEQUENCE</scope>
    <source>
        <strain evidence="12">Stay&amp;Tobe</strain>
    </source>
</reference>
<name>A0AAD8AME1_DIPPU</name>
<dbReference type="InterPro" id="IPR029063">
    <property type="entry name" value="SAM-dependent_MTases_sf"/>
</dbReference>
<evidence type="ECO:0000256" key="2">
    <source>
        <dbReference type="ARBA" id="ARBA00005511"/>
    </source>
</evidence>
<evidence type="ECO:0000313" key="12">
    <source>
        <dbReference type="EMBL" id="KAJ9601306.1"/>
    </source>
</evidence>
<feature type="region of interest" description="Disordered" evidence="10">
    <location>
        <begin position="480"/>
        <end position="582"/>
    </location>
</feature>
<keyword evidence="4" id="KW-0808">Transferase</keyword>
<dbReference type="AlphaFoldDB" id="A0AAD8AME1"/>
<dbReference type="InterPro" id="IPR019410">
    <property type="entry name" value="Methyltransf_16"/>
</dbReference>
<feature type="coiled-coil region" evidence="9">
    <location>
        <begin position="603"/>
        <end position="672"/>
    </location>
</feature>
<evidence type="ECO:0000256" key="10">
    <source>
        <dbReference type="SAM" id="MobiDB-lite"/>
    </source>
</evidence>
<comment type="subcellular location">
    <subcellularLocation>
        <location evidence="1">Cytoplasm</location>
    </subcellularLocation>
    <subcellularLocation>
        <location evidence="8">Postsynaptic density</location>
    </subcellularLocation>
</comment>
<comment type="similarity">
    <text evidence="7">Belongs to the Homer family.</text>
</comment>
<proteinExistence type="inferred from homology"/>
<dbReference type="PANTHER" id="PTHR10918">
    <property type="entry name" value="HOMER"/>
    <property type="match status" value="1"/>
</dbReference>
<dbReference type="GO" id="GO:0035256">
    <property type="term" value="F:G protein-coupled glutamate receptor binding"/>
    <property type="evidence" value="ECO:0007669"/>
    <property type="project" value="InterPro"/>
</dbReference>
<keyword evidence="5" id="KW-0770">Synapse</keyword>
<feature type="compositionally biased region" description="Low complexity" evidence="10">
    <location>
        <begin position="507"/>
        <end position="538"/>
    </location>
</feature>
<evidence type="ECO:0000256" key="3">
    <source>
        <dbReference type="ARBA" id="ARBA00022490"/>
    </source>
</evidence>
<evidence type="ECO:0000256" key="1">
    <source>
        <dbReference type="ARBA" id="ARBA00004496"/>
    </source>
</evidence>
<dbReference type="GO" id="GO:0007216">
    <property type="term" value="P:G protein-coupled glutamate receptor signaling pathway"/>
    <property type="evidence" value="ECO:0007669"/>
    <property type="project" value="InterPro"/>
</dbReference>
<dbReference type="InterPro" id="IPR045027">
    <property type="entry name" value="Homer"/>
</dbReference>
<reference evidence="12" key="2">
    <citation type="submission" date="2023-05" db="EMBL/GenBank/DDBJ databases">
        <authorList>
            <person name="Fouks B."/>
        </authorList>
    </citation>
    <scope>NUCLEOTIDE SEQUENCE</scope>
    <source>
        <strain evidence="12">Stay&amp;Tobe</strain>
        <tissue evidence="12">Testes</tissue>
    </source>
</reference>
<dbReference type="InterPro" id="IPR044100">
    <property type="entry name" value="Homer_EVH1"/>
</dbReference>
<evidence type="ECO:0000256" key="5">
    <source>
        <dbReference type="ARBA" id="ARBA00023018"/>
    </source>
</evidence>
<feature type="compositionally biased region" description="Pro residues" evidence="10">
    <location>
        <begin position="482"/>
        <end position="496"/>
    </location>
</feature>
<evidence type="ECO:0000256" key="8">
    <source>
        <dbReference type="ARBA" id="ARBA00034105"/>
    </source>
</evidence>
<keyword evidence="6 9" id="KW-0175">Coiled coil</keyword>
<keyword evidence="3" id="KW-0963">Cytoplasm</keyword>
<dbReference type="InterPro" id="IPR029426">
    <property type="entry name" value="FAM86_N"/>
</dbReference>
<dbReference type="SMART" id="SM00461">
    <property type="entry name" value="WH1"/>
    <property type="match status" value="1"/>
</dbReference>
<dbReference type="Gene3D" id="2.30.29.30">
    <property type="entry name" value="Pleckstrin-homology domain (PH domain)/Phosphotyrosine-binding domain (PTB)"/>
    <property type="match status" value="1"/>
</dbReference>
<dbReference type="CDD" id="cd01206">
    <property type="entry name" value="EVH1_Homer_Vesl"/>
    <property type="match status" value="1"/>
</dbReference>
<dbReference type="InterPro" id="IPR011993">
    <property type="entry name" value="PH-like_dom_sf"/>
</dbReference>
<feature type="non-terminal residue" evidence="12">
    <location>
        <position position="673"/>
    </location>
</feature>
<dbReference type="Gene3D" id="3.40.50.150">
    <property type="entry name" value="Vaccinia Virus protein VP39"/>
    <property type="match status" value="1"/>
</dbReference>